<evidence type="ECO:0000313" key="2">
    <source>
        <dbReference type="EMBL" id="QDV74434.1"/>
    </source>
</evidence>
<keyword evidence="3" id="KW-1185">Reference proteome</keyword>
<dbReference type="Gene3D" id="1.10.10.1260">
    <property type="entry name" value="Envelope glycoprotein gp160, DUF2291, helical domain"/>
    <property type="match status" value="1"/>
</dbReference>
<dbReference type="AlphaFoldDB" id="A0A518K9G0"/>
<evidence type="ECO:0008006" key="4">
    <source>
        <dbReference type="Google" id="ProtNLM"/>
    </source>
</evidence>
<proteinExistence type="predicted"/>
<dbReference type="EMBL" id="CP036349">
    <property type="protein sequence ID" value="QDV74434.1"/>
    <property type="molecule type" value="Genomic_DNA"/>
</dbReference>
<gene>
    <name evidence="2" type="ORF">Spa11_26370</name>
</gene>
<dbReference type="InterPro" id="IPR014582">
    <property type="entry name" value="UCP033535_lipo"/>
</dbReference>
<dbReference type="InterPro" id="IPR036215">
    <property type="entry name" value="TM0957-like_sf"/>
</dbReference>
<dbReference type="RefSeq" id="WP_197529365.1">
    <property type="nucleotide sequence ID" value="NZ_CP036349.1"/>
</dbReference>
<keyword evidence="1" id="KW-0812">Transmembrane</keyword>
<accession>A0A518K9G0</accession>
<sequence>MGAWGFRIATIVAACVLLYFAPLIHVTRIEPADVEGRFDAVEFAEAFWTERLLPATADAASATQVAAAMEESAAKAGEQYGVRVGVSRGFLLFLRGVGEVQAADDVGVRLSLDGGGEVRLLSRKVFGSTIRDATGLLKPSESPGSREYNLIANEINRLATERAITRLEGIAVGDRLRFAGCTKVVSAAGYKPPLEIIPVLVEAAK</sequence>
<feature type="transmembrane region" description="Helical" evidence="1">
    <location>
        <begin position="6"/>
        <end position="27"/>
    </location>
</feature>
<keyword evidence="1" id="KW-0472">Membrane</keyword>
<dbReference type="Pfam" id="PF10054">
    <property type="entry name" value="DUF2291"/>
    <property type="match status" value="1"/>
</dbReference>
<dbReference type="KEGG" id="bmei:Spa11_26370"/>
<name>A0A518K9G0_9BACT</name>
<evidence type="ECO:0000256" key="1">
    <source>
        <dbReference type="SAM" id="Phobius"/>
    </source>
</evidence>
<dbReference type="SUPFAM" id="SSF141318">
    <property type="entry name" value="TM0957-like"/>
    <property type="match status" value="1"/>
</dbReference>
<dbReference type="Proteomes" id="UP000316426">
    <property type="component" value="Chromosome"/>
</dbReference>
<dbReference type="Gene3D" id="2.40.50.420">
    <property type="entry name" value="Envelope glycoprotein gp160, DUF2291, alpha/beta domain"/>
    <property type="match status" value="1"/>
</dbReference>
<reference evidence="2 3" key="1">
    <citation type="submission" date="2019-02" db="EMBL/GenBank/DDBJ databases">
        <title>Deep-cultivation of Planctomycetes and their phenomic and genomic characterization uncovers novel biology.</title>
        <authorList>
            <person name="Wiegand S."/>
            <person name="Jogler M."/>
            <person name="Boedeker C."/>
            <person name="Pinto D."/>
            <person name="Vollmers J."/>
            <person name="Rivas-Marin E."/>
            <person name="Kohn T."/>
            <person name="Peeters S.H."/>
            <person name="Heuer A."/>
            <person name="Rast P."/>
            <person name="Oberbeckmann S."/>
            <person name="Bunk B."/>
            <person name="Jeske O."/>
            <person name="Meyerdierks A."/>
            <person name="Storesund J.E."/>
            <person name="Kallscheuer N."/>
            <person name="Luecker S."/>
            <person name="Lage O.M."/>
            <person name="Pohl T."/>
            <person name="Merkel B.J."/>
            <person name="Hornburger P."/>
            <person name="Mueller R.-W."/>
            <person name="Bruemmer F."/>
            <person name="Labrenz M."/>
            <person name="Spormann A.M."/>
            <person name="Op den Camp H."/>
            <person name="Overmann J."/>
            <person name="Amann R."/>
            <person name="Jetten M.S.M."/>
            <person name="Mascher T."/>
            <person name="Medema M.H."/>
            <person name="Devos D.P."/>
            <person name="Kaster A.-K."/>
            <person name="Ovreas L."/>
            <person name="Rohde M."/>
            <person name="Galperin M.Y."/>
            <person name="Jogler C."/>
        </authorList>
    </citation>
    <scope>NUCLEOTIDE SEQUENCE [LARGE SCALE GENOMIC DNA]</scope>
    <source>
        <strain evidence="2 3">Spa11</strain>
    </source>
</reference>
<evidence type="ECO:0000313" key="3">
    <source>
        <dbReference type="Proteomes" id="UP000316426"/>
    </source>
</evidence>
<keyword evidence="1" id="KW-1133">Transmembrane helix</keyword>
<organism evidence="2 3">
    <name type="scientific">Botrimarina mediterranea</name>
    <dbReference type="NCBI Taxonomy" id="2528022"/>
    <lineage>
        <taxon>Bacteria</taxon>
        <taxon>Pseudomonadati</taxon>
        <taxon>Planctomycetota</taxon>
        <taxon>Planctomycetia</taxon>
        <taxon>Pirellulales</taxon>
        <taxon>Lacipirellulaceae</taxon>
        <taxon>Botrimarina</taxon>
    </lineage>
</organism>
<protein>
    <recommendedName>
        <fullName evidence="4">DUF2291 domain-containing protein</fullName>
    </recommendedName>
</protein>